<keyword evidence="5" id="KW-1185">Reference proteome</keyword>
<accession>A0ABN2KGL3</accession>
<dbReference type="NCBIfam" id="TIGR00177">
    <property type="entry name" value="molyb_syn"/>
    <property type="match status" value="1"/>
</dbReference>
<organism evidence="4 5">
    <name type="scientific">Nostocoides vanveenii</name>
    <dbReference type="NCBI Taxonomy" id="330835"/>
    <lineage>
        <taxon>Bacteria</taxon>
        <taxon>Bacillati</taxon>
        <taxon>Actinomycetota</taxon>
        <taxon>Actinomycetes</taxon>
        <taxon>Micrococcales</taxon>
        <taxon>Intrasporangiaceae</taxon>
        <taxon>Nostocoides</taxon>
    </lineage>
</organism>
<proteinExistence type="predicted"/>
<dbReference type="InterPro" id="IPR001453">
    <property type="entry name" value="MoaB/Mog_dom"/>
</dbReference>
<dbReference type="RefSeq" id="WP_344064107.1">
    <property type="nucleotide sequence ID" value="NZ_BAAAPN010000035.1"/>
</dbReference>
<gene>
    <name evidence="4" type="ORF">GCM10009810_14270</name>
</gene>
<dbReference type="SMART" id="SM00852">
    <property type="entry name" value="MoCF_biosynth"/>
    <property type="match status" value="1"/>
</dbReference>
<feature type="domain" description="MoaB/Mog" evidence="3">
    <location>
        <begin position="13"/>
        <end position="155"/>
    </location>
</feature>
<sequence>MADHAALAGVRALVVTASTRASSGVYPDRGGPLIRDALRAWGANVGDPVVVADGDPVARELRAGVTAYDLVITTGGTGCAPTDSTPEVTRPLLDREIPGIAEAIRAAGVAAGVPTAMLSRGLAGLAGTCLVVNLPGSPGGVRDALTVLEPVIGHVISQVRGGDHPSPAIQVSD</sequence>
<dbReference type="PANTHER" id="PTHR43764">
    <property type="entry name" value="MOLYBDENUM COFACTOR BIOSYNTHESIS"/>
    <property type="match status" value="1"/>
</dbReference>
<dbReference type="PANTHER" id="PTHR43764:SF1">
    <property type="entry name" value="MOLYBDOPTERIN MOLYBDOTRANSFERASE"/>
    <property type="match status" value="1"/>
</dbReference>
<comment type="pathway">
    <text evidence="1">Cofactor biosynthesis; molybdopterin biosynthesis.</text>
</comment>
<evidence type="ECO:0000313" key="5">
    <source>
        <dbReference type="Proteomes" id="UP001501475"/>
    </source>
</evidence>
<dbReference type="InterPro" id="IPR008284">
    <property type="entry name" value="MoCF_biosynth_CS"/>
</dbReference>
<dbReference type="CDD" id="cd00886">
    <property type="entry name" value="MogA_MoaB"/>
    <property type="match status" value="1"/>
</dbReference>
<dbReference type="Gene3D" id="3.40.980.10">
    <property type="entry name" value="MoaB/Mog-like domain"/>
    <property type="match status" value="1"/>
</dbReference>
<name>A0ABN2KGL3_9MICO</name>
<evidence type="ECO:0000256" key="2">
    <source>
        <dbReference type="ARBA" id="ARBA00023150"/>
    </source>
</evidence>
<reference evidence="4 5" key="1">
    <citation type="journal article" date="2019" name="Int. J. Syst. Evol. Microbiol.">
        <title>The Global Catalogue of Microorganisms (GCM) 10K type strain sequencing project: providing services to taxonomists for standard genome sequencing and annotation.</title>
        <authorList>
            <consortium name="The Broad Institute Genomics Platform"/>
            <consortium name="The Broad Institute Genome Sequencing Center for Infectious Disease"/>
            <person name="Wu L."/>
            <person name="Ma J."/>
        </authorList>
    </citation>
    <scope>NUCLEOTIDE SEQUENCE [LARGE SCALE GENOMIC DNA]</scope>
    <source>
        <strain evidence="4 5">JCM 15591</strain>
    </source>
</reference>
<dbReference type="PROSITE" id="PS01078">
    <property type="entry name" value="MOCF_BIOSYNTHESIS_1"/>
    <property type="match status" value="1"/>
</dbReference>
<keyword evidence="2" id="KW-0501">Molybdenum cofactor biosynthesis</keyword>
<dbReference type="InterPro" id="IPR036425">
    <property type="entry name" value="MoaB/Mog-like_dom_sf"/>
</dbReference>
<dbReference type="Pfam" id="PF00994">
    <property type="entry name" value="MoCF_biosynth"/>
    <property type="match status" value="1"/>
</dbReference>
<dbReference type="Proteomes" id="UP001501475">
    <property type="component" value="Unassembled WGS sequence"/>
</dbReference>
<dbReference type="SUPFAM" id="SSF53218">
    <property type="entry name" value="Molybdenum cofactor biosynthesis proteins"/>
    <property type="match status" value="1"/>
</dbReference>
<evidence type="ECO:0000313" key="4">
    <source>
        <dbReference type="EMBL" id="GAA1755633.1"/>
    </source>
</evidence>
<evidence type="ECO:0000259" key="3">
    <source>
        <dbReference type="SMART" id="SM00852"/>
    </source>
</evidence>
<evidence type="ECO:0000256" key="1">
    <source>
        <dbReference type="ARBA" id="ARBA00005046"/>
    </source>
</evidence>
<dbReference type="InterPro" id="IPR051920">
    <property type="entry name" value="MPT_Adenylyltrnsfr/MoaC-Rel"/>
</dbReference>
<protein>
    <submittedName>
        <fullName evidence="4">MogA/MoaB family molybdenum cofactor biosynthesis protein</fullName>
    </submittedName>
</protein>
<dbReference type="EMBL" id="BAAAPN010000035">
    <property type="protein sequence ID" value="GAA1755633.1"/>
    <property type="molecule type" value="Genomic_DNA"/>
</dbReference>
<comment type="caution">
    <text evidence="4">The sequence shown here is derived from an EMBL/GenBank/DDBJ whole genome shotgun (WGS) entry which is preliminary data.</text>
</comment>